<keyword evidence="9 14" id="KW-0067">ATP-binding</keyword>
<evidence type="ECO:0000256" key="9">
    <source>
        <dbReference type="ARBA" id="ARBA00022840"/>
    </source>
</evidence>
<dbReference type="Gene3D" id="3.40.1390.20">
    <property type="entry name" value="HprK N-terminal domain-like"/>
    <property type="match status" value="1"/>
</dbReference>
<evidence type="ECO:0000256" key="11">
    <source>
        <dbReference type="ARBA" id="ARBA00023268"/>
    </source>
</evidence>
<dbReference type="GO" id="GO:0000155">
    <property type="term" value="F:phosphorelay sensor kinase activity"/>
    <property type="evidence" value="ECO:0007669"/>
    <property type="project" value="InterPro"/>
</dbReference>
<keyword evidence="12 14" id="KW-0119">Carbohydrate metabolism</keyword>
<accession>A0A1M6QLW5</accession>
<evidence type="ECO:0000256" key="10">
    <source>
        <dbReference type="ARBA" id="ARBA00022842"/>
    </source>
</evidence>
<proteinExistence type="inferred from homology"/>
<dbReference type="GO" id="GO:0004712">
    <property type="term" value="F:protein serine/threonine/tyrosine kinase activity"/>
    <property type="evidence" value="ECO:0007669"/>
    <property type="project" value="UniProtKB-UniRule"/>
</dbReference>
<evidence type="ECO:0000256" key="7">
    <source>
        <dbReference type="ARBA" id="ARBA00022741"/>
    </source>
</evidence>
<dbReference type="CDD" id="cd01918">
    <property type="entry name" value="HprK_C"/>
    <property type="match status" value="1"/>
</dbReference>
<feature type="region of interest" description="Important for the catalytic mechanism of both phosphorylation and dephosphorylation" evidence="14">
    <location>
        <begin position="201"/>
        <end position="210"/>
    </location>
</feature>
<dbReference type="Gene3D" id="3.40.50.300">
    <property type="entry name" value="P-loop containing nucleotide triphosphate hydrolases"/>
    <property type="match status" value="1"/>
</dbReference>
<feature type="active site" evidence="14">
    <location>
        <position position="159"/>
    </location>
</feature>
<keyword evidence="11 14" id="KW-0511">Multifunctional enzyme</keyword>
<comment type="catalytic activity">
    <reaction evidence="1 14">
        <text>[HPr protein]-L-serine + ATP = [HPr protein]-O-phospho-L-serine + ADP + H(+)</text>
        <dbReference type="Rhea" id="RHEA:46600"/>
        <dbReference type="Rhea" id="RHEA-COMP:11602"/>
        <dbReference type="Rhea" id="RHEA-COMP:11603"/>
        <dbReference type="ChEBI" id="CHEBI:15378"/>
        <dbReference type="ChEBI" id="CHEBI:29999"/>
        <dbReference type="ChEBI" id="CHEBI:30616"/>
        <dbReference type="ChEBI" id="CHEBI:83421"/>
        <dbReference type="ChEBI" id="CHEBI:456216"/>
    </reaction>
</comment>
<dbReference type="GO" id="GO:0005524">
    <property type="term" value="F:ATP binding"/>
    <property type="evidence" value="ECO:0007669"/>
    <property type="project" value="UniProtKB-UniRule"/>
</dbReference>
<dbReference type="Proteomes" id="UP000184082">
    <property type="component" value="Unassembled WGS sequence"/>
</dbReference>
<comment type="function">
    <text evidence="14">Catalyzes the ATP- as well as the pyrophosphate-dependent phosphorylation of a specific serine residue in HPr, a phosphocarrier protein of the phosphoenolpyruvate-dependent sugar phosphotransferase system (PTS). HprK/P also catalyzes the pyrophosphate-producing, inorganic phosphate-dependent dephosphorylation (phosphorolysis) of seryl-phosphorylated HPr (P-Ser-HPr). The two antagonistic activities of HprK/P are regulated by several intracellular metabolites, which change their concentration in response to the absence or presence of rapidly metabolisable carbon sources (glucose, fructose, etc.) in the growth medium. Therefore, by controlling the phosphorylation state of HPr, HPrK/P is a sensor enzyme that plays a major role in the regulation of carbon metabolism and sugar transport: it mediates carbon catabolite repression (CCR), and regulates PTS-catalyzed carbohydrate uptake and inducer exclusion.</text>
</comment>
<keyword evidence="8 14" id="KW-0418">Kinase</keyword>
<dbReference type="GO" id="GO:0006109">
    <property type="term" value="P:regulation of carbohydrate metabolic process"/>
    <property type="evidence" value="ECO:0007669"/>
    <property type="project" value="UniProtKB-UniRule"/>
</dbReference>
<keyword evidence="7 14" id="KW-0547">Nucleotide-binding</keyword>
<comment type="similarity">
    <text evidence="3 14">Belongs to the HPrK/P family.</text>
</comment>
<evidence type="ECO:0000256" key="14">
    <source>
        <dbReference type="HAMAP-Rule" id="MF_01249"/>
    </source>
</evidence>
<evidence type="ECO:0000256" key="4">
    <source>
        <dbReference type="ARBA" id="ARBA00022527"/>
    </source>
</evidence>
<keyword evidence="5 14" id="KW-0808">Transferase</keyword>
<dbReference type="EC" id="2.7.4.-" evidence="14"/>
<evidence type="ECO:0000256" key="8">
    <source>
        <dbReference type="ARBA" id="ARBA00022777"/>
    </source>
</evidence>
<gene>
    <name evidence="14" type="primary">hprK</name>
    <name evidence="17" type="ORF">SAMN02745883_01555</name>
</gene>
<comment type="miscellaneous">
    <text evidence="14">Both phosphorylation and phosphorolysis are carried out by the same active site and suggest a common mechanism for both reactions.</text>
</comment>
<dbReference type="HAMAP" id="MF_01249">
    <property type="entry name" value="HPr_kinase"/>
    <property type="match status" value="1"/>
</dbReference>
<comment type="cofactor">
    <cofactor evidence="2 14">
        <name>Mg(2+)</name>
        <dbReference type="ChEBI" id="CHEBI:18420"/>
    </cofactor>
</comment>
<dbReference type="STRING" id="1121266.SAMN02745883_01555"/>
<comment type="catalytic activity">
    <reaction evidence="13 14">
        <text>[HPr protein]-O-phospho-L-serine + phosphate + H(+) = [HPr protein]-L-serine + diphosphate</text>
        <dbReference type="Rhea" id="RHEA:46604"/>
        <dbReference type="Rhea" id="RHEA-COMP:11602"/>
        <dbReference type="Rhea" id="RHEA-COMP:11603"/>
        <dbReference type="ChEBI" id="CHEBI:15378"/>
        <dbReference type="ChEBI" id="CHEBI:29999"/>
        <dbReference type="ChEBI" id="CHEBI:33019"/>
        <dbReference type="ChEBI" id="CHEBI:43474"/>
        <dbReference type="ChEBI" id="CHEBI:83421"/>
    </reaction>
</comment>
<feature type="active site" evidence="14">
    <location>
        <position position="138"/>
    </location>
</feature>
<feature type="domain" description="HPr(Ser) kinase/phosphorylase N-terminal" evidence="15">
    <location>
        <begin position="4"/>
        <end position="127"/>
    </location>
</feature>
<protein>
    <recommendedName>
        <fullName evidence="14">HPr kinase/phosphorylase</fullName>
        <shortName evidence="14">HPrK/P</shortName>
        <ecNumber evidence="14">2.7.11.-</ecNumber>
        <ecNumber evidence="14">2.7.4.-</ecNumber>
    </recommendedName>
    <alternativeName>
        <fullName evidence="14">HPr(Ser) kinase/phosphorylase</fullName>
    </alternativeName>
</protein>
<dbReference type="SUPFAM" id="SSF53795">
    <property type="entry name" value="PEP carboxykinase-like"/>
    <property type="match status" value="1"/>
</dbReference>
<dbReference type="RefSeq" id="WP_072967251.1">
    <property type="nucleotide sequence ID" value="NZ_FRAJ01000011.1"/>
</dbReference>
<evidence type="ECO:0000313" key="18">
    <source>
        <dbReference type="Proteomes" id="UP000184082"/>
    </source>
</evidence>
<name>A0A1M6QLW5_9FIRM</name>
<keyword evidence="10 14" id="KW-0460">Magnesium</keyword>
<dbReference type="PANTHER" id="PTHR30305">
    <property type="entry name" value="PROTEIN YJDM-RELATED"/>
    <property type="match status" value="1"/>
</dbReference>
<reference evidence="17 18" key="1">
    <citation type="submission" date="2016-11" db="EMBL/GenBank/DDBJ databases">
        <authorList>
            <person name="Jaros S."/>
            <person name="Januszkiewicz K."/>
            <person name="Wedrychowicz H."/>
        </authorList>
    </citation>
    <scope>NUCLEOTIDE SEQUENCE [LARGE SCALE GENOMIC DNA]</scope>
    <source>
        <strain evidence="17 18">DSM 14501</strain>
    </source>
</reference>
<feature type="domain" description="HPr kinase/phosphorylase C-terminal" evidence="16">
    <location>
        <begin position="130"/>
        <end position="298"/>
    </location>
</feature>
<evidence type="ECO:0000259" key="15">
    <source>
        <dbReference type="Pfam" id="PF02603"/>
    </source>
</evidence>
<keyword evidence="4 14" id="KW-0723">Serine/threonine-protein kinase</keyword>
<dbReference type="FunFam" id="3.40.50.300:FF:000174">
    <property type="entry name" value="HPr kinase/phosphorylase"/>
    <property type="match status" value="1"/>
</dbReference>
<dbReference type="InterPro" id="IPR027417">
    <property type="entry name" value="P-loop_NTPase"/>
</dbReference>
<dbReference type="NCBIfam" id="TIGR00679">
    <property type="entry name" value="hpr-ser"/>
    <property type="match status" value="1"/>
</dbReference>
<feature type="region of interest" description="Important for the catalytic mechanism of dephosphorylation" evidence="14">
    <location>
        <begin position="264"/>
        <end position="269"/>
    </location>
</feature>
<evidence type="ECO:0000256" key="3">
    <source>
        <dbReference type="ARBA" id="ARBA00006883"/>
    </source>
</evidence>
<dbReference type="GO" id="GO:0000287">
    <property type="term" value="F:magnesium ion binding"/>
    <property type="evidence" value="ECO:0007669"/>
    <property type="project" value="UniProtKB-UniRule"/>
</dbReference>
<organism evidence="17 18">
    <name type="scientific">Caminicella sporogenes DSM 14501</name>
    <dbReference type="NCBI Taxonomy" id="1121266"/>
    <lineage>
        <taxon>Bacteria</taxon>
        <taxon>Bacillati</taxon>
        <taxon>Bacillota</taxon>
        <taxon>Clostridia</taxon>
        <taxon>Peptostreptococcales</taxon>
        <taxon>Caminicellaceae</taxon>
        <taxon>Caminicella</taxon>
    </lineage>
</organism>
<evidence type="ECO:0000313" key="17">
    <source>
        <dbReference type="EMBL" id="SHK21231.1"/>
    </source>
</evidence>
<dbReference type="AlphaFoldDB" id="A0A1M6QLW5"/>
<evidence type="ECO:0000256" key="12">
    <source>
        <dbReference type="ARBA" id="ARBA00023277"/>
    </source>
</evidence>
<feature type="active site" description="Proton acceptor; for phosphorylation activity. Proton donor; for dephosphorylation activity" evidence="14">
    <location>
        <position position="177"/>
    </location>
</feature>
<feature type="binding site" evidence="14">
    <location>
        <position position="202"/>
    </location>
    <ligand>
        <name>Mg(2+)</name>
        <dbReference type="ChEBI" id="CHEBI:18420"/>
    </ligand>
</feature>
<evidence type="ECO:0000256" key="6">
    <source>
        <dbReference type="ARBA" id="ARBA00022723"/>
    </source>
</evidence>
<evidence type="ECO:0000256" key="1">
    <source>
        <dbReference type="ARBA" id="ARBA00001120"/>
    </source>
</evidence>
<dbReference type="EMBL" id="FRAJ01000011">
    <property type="protein sequence ID" value="SHK21231.1"/>
    <property type="molecule type" value="Genomic_DNA"/>
</dbReference>
<evidence type="ECO:0000256" key="5">
    <source>
        <dbReference type="ARBA" id="ARBA00022679"/>
    </source>
</evidence>
<dbReference type="EC" id="2.7.11.-" evidence="14"/>
<feature type="active site" evidence="14">
    <location>
        <position position="243"/>
    </location>
</feature>
<evidence type="ECO:0000256" key="13">
    <source>
        <dbReference type="ARBA" id="ARBA00047657"/>
    </source>
</evidence>
<dbReference type="Pfam" id="PF07475">
    <property type="entry name" value="Hpr_kinase_C"/>
    <property type="match status" value="1"/>
</dbReference>
<dbReference type="InterPro" id="IPR011126">
    <property type="entry name" value="Hpr_kin/Pase_Hpr_N"/>
</dbReference>
<dbReference type="GO" id="GO:0004674">
    <property type="term" value="F:protein serine/threonine kinase activity"/>
    <property type="evidence" value="ECO:0007669"/>
    <property type="project" value="UniProtKB-KW"/>
</dbReference>
<dbReference type="SUPFAM" id="SSF75138">
    <property type="entry name" value="HprK N-terminal domain-like"/>
    <property type="match status" value="1"/>
</dbReference>
<dbReference type="PANTHER" id="PTHR30305:SF1">
    <property type="entry name" value="HPR KINASE_PHOSPHORYLASE"/>
    <property type="match status" value="1"/>
</dbReference>
<dbReference type="InterPro" id="IPR028979">
    <property type="entry name" value="Ser_kin/Pase_Hpr-like_N_sf"/>
</dbReference>
<dbReference type="Pfam" id="PF02603">
    <property type="entry name" value="Hpr_kinase_N"/>
    <property type="match status" value="1"/>
</dbReference>
<keyword evidence="6 14" id="KW-0479">Metal-binding</keyword>
<sequence>MQKIAINKFVKDLNLEVINEWKGVDISITTSEVNRPGLLLAGYYEHFAYERVQIIGRVEWSYFNKLSGEERKSRARKLMEYDIPCLIISRGMKVFDEFLEEAKNFNRPIFRTNLSTTKFISKLINYLEDRLAPTTTLHGVLVEVNGIGVLILGQSGIGKSETALELVKRGHRLVADDAVKIKKIDENKLVGTAPEIIKYFLEIRGIGIMDIAKLYGMGAVRDSKVIDMVVQLESYSSDSSYDRLGLEENFMEILGVNISRISIPVRPGRNLAVIIEAAARNHRQKEMGYNAAEELNMRFLSLNYSDGE</sequence>
<comment type="subunit">
    <text evidence="14">Homohexamer.</text>
</comment>
<evidence type="ECO:0000259" key="16">
    <source>
        <dbReference type="Pfam" id="PF07475"/>
    </source>
</evidence>
<feature type="binding site" evidence="14">
    <location>
        <position position="160"/>
    </location>
    <ligand>
        <name>Mg(2+)</name>
        <dbReference type="ChEBI" id="CHEBI:18420"/>
    </ligand>
</feature>
<feature type="binding site" evidence="14">
    <location>
        <begin position="153"/>
        <end position="160"/>
    </location>
    <ligand>
        <name>ATP</name>
        <dbReference type="ChEBI" id="CHEBI:30616"/>
    </ligand>
</feature>
<dbReference type="InterPro" id="IPR011104">
    <property type="entry name" value="Hpr_kin/Pase_C"/>
</dbReference>
<dbReference type="InterPro" id="IPR003755">
    <property type="entry name" value="HPr(Ser)_kin/Pase"/>
</dbReference>
<comment type="domain">
    <text evidence="14">The Walker A ATP-binding motif also binds Pi and PPi.</text>
</comment>
<evidence type="ECO:0000256" key="2">
    <source>
        <dbReference type="ARBA" id="ARBA00001946"/>
    </source>
</evidence>
<keyword evidence="18" id="KW-1185">Reference proteome</keyword>